<dbReference type="InterPro" id="IPR013752">
    <property type="entry name" value="KPA_reductase"/>
</dbReference>
<dbReference type="GO" id="GO:0015940">
    <property type="term" value="P:pantothenate biosynthetic process"/>
    <property type="evidence" value="ECO:0007669"/>
    <property type="project" value="InterPro"/>
</dbReference>
<comment type="function">
    <text evidence="11">Catalyzes the NAD(P)H-dependent reduction of ketopantoate into pantoic acid.</text>
</comment>
<evidence type="ECO:0000256" key="8">
    <source>
        <dbReference type="ARBA" id="ARBA00032024"/>
    </source>
</evidence>
<evidence type="ECO:0000259" key="14">
    <source>
        <dbReference type="Pfam" id="PF08546"/>
    </source>
</evidence>
<evidence type="ECO:0000313" key="17">
    <source>
        <dbReference type="Proteomes" id="UP000236740"/>
    </source>
</evidence>
<comment type="catalytic activity">
    <reaction evidence="9">
        <text>(R)-pantoate + NADP(+) = 2-dehydropantoate + NADPH + H(+)</text>
        <dbReference type="Rhea" id="RHEA:16233"/>
        <dbReference type="ChEBI" id="CHEBI:11561"/>
        <dbReference type="ChEBI" id="CHEBI:15378"/>
        <dbReference type="ChEBI" id="CHEBI:15980"/>
        <dbReference type="ChEBI" id="CHEBI:57783"/>
        <dbReference type="ChEBI" id="CHEBI:58349"/>
        <dbReference type="EC" id="1.1.1.169"/>
    </reaction>
    <physiologicalReaction direction="right-to-left" evidence="9">
        <dbReference type="Rhea" id="RHEA:16235"/>
    </physiologicalReaction>
</comment>
<keyword evidence="17" id="KW-1185">Reference proteome</keyword>
<dbReference type="InterPro" id="IPR008927">
    <property type="entry name" value="6-PGluconate_DH-like_C_sf"/>
</dbReference>
<sequence length="309" mass="32366">MDIVVFGAGSIGSLFGALLARVPEHSVTLVGRDPHVSAVRDSGLRVTGVDEFVVRPAVTTDGTRLSADLALVTVKAFDTETAAEELATGAFRAVCSLQNGMGNEETLARHLDCPVLAGTTSYGAVREGPGEVAWNGSGDVVVGPWDPRDADGVAEEVGEAFAAADLSVAVEDADGIRRRLWRKLAANAAVNPTTALARVENGALGEPPGSDLVEPIAREVAATARASGVDIDDEETAAAVEEVVAATAANESSMYRDIERGRRTEVDVINGYVVERAREHGVDVPVNRTLRTLIGTWEAARGLREPDSS</sequence>
<dbReference type="KEGG" id="hlm:DV707_14205"/>
<evidence type="ECO:0000313" key="15">
    <source>
        <dbReference type="EMBL" id="QCC48717.1"/>
    </source>
</evidence>
<dbReference type="RefSeq" id="WP_103993175.1">
    <property type="nucleotide sequence ID" value="NZ_CP031311.1"/>
</dbReference>
<keyword evidence="5 12" id="KW-0521">NADP</keyword>
<dbReference type="SUPFAM" id="SSF51735">
    <property type="entry name" value="NAD(P)-binding Rossmann-fold domains"/>
    <property type="match status" value="1"/>
</dbReference>
<dbReference type="InterPro" id="IPR003710">
    <property type="entry name" value="ApbA"/>
</dbReference>
<dbReference type="NCBIfam" id="TIGR00745">
    <property type="entry name" value="apbA_panE"/>
    <property type="match status" value="1"/>
</dbReference>
<dbReference type="EMBL" id="FNVN01000008">
    <property type="protein sequence ID" value="SEG74348.1"/>
    <property type="molecule type" value="Genomic_DNA"/>
</dbReference>
<comment type="similarity">
    <text evidence="2 12">Belongs to the ketopantoate reductase family.</text>
</comment>
<dbReference type="GO" id="GO:0050661">
    <property type="term" value="F:NADP binding"/>
    <property type="evidence" value="ECO:0007669"/>
    <property type="project" value="TreeGrafter"/>
</dbReference>
<organism evidence="16 17">
    <name type="scientific">Halobellus limi</name>
    <dbReference type="NCBI Taxonomy" id="699433"/>
    <lineage>
        <taxon>Archaea</taxon>
        <taxon>Methanobacteriati</taxon>
        <taxon>Methanobacteriota</taxon>
        <taxon>Stenosarchaea group</taxon>
        <taxon>Halobacteria</taxon>
        <taxon>Halobacteriales</taxon>
        <taxon>Haloferacaceae</taxon>
        <taxon>Halobellus</taxon>
    </lineage>
</organism>
<keyword evidence="7 12" id="KW-0560">Oxidoreductase</keyword>
<dbReference type="FunFam" id="1.10.1040.10:FF:000017">
    <property type="entry name" value="2-dehydropantoate 2-reductase"/>
    <property type="match status" value="1"/>
</dbReference>
<evidence type="ECO:0000256" key="7">
    <source>
        <dbReference type="ARBA" id="ARBA00023002"/>
    </source>
</evidence>
<evidence type="ECO:0000313" key="16">
    <source>
        <dbReference type="EMBL" id="SEG74348.1"/>
    </source>
</evidence>
<evidence type="ECO:0000256" key="4">
    <source>
        <dbReference type="ARBA" id="ARBA00019465"/>
    </source>
</evidence>
<dbReference type="PANTHER" id="PTHR43765">
    <property type="entry name" value="2-DEHYDROPANTOATE 2-REDUCTASE-RELATED"/>
    <property type="match status" value="1"/>
</dbReference>
<evidence type="ECO:0000259" key="13">
    <source>
        <dbReference type="Pfam" id="PF02558"/>
    </source>
</evidence>
<dbReference type="InterPro" id="IPR050838">
    <property type="entry name" value="Ketopantoate_reductase"/>
</dbReference>
<dbReference type="GO" id="GO:0008677">
    <property type="term" value="F:2-dehydropantoate 2-reductase activity"/>
    <property type="evidence" value="ECO:0007669"/>
    <property type="project" value="UniProtKB-EC"/>
</dbReference>
<dbReference type="EC" id="1.1.1.169" evidence="3 12"/>
<comment type="catalytic activity">
    <reaction evidence="10">
        <text>(R)-pantoate + NAD(+) = 2-dehydropantoate + NADH + H(+)</text>
        <dbReference type="Rhea" id="RHEA:61292"/>
        <dbReference type="ChEBI" id="CHEBI:11561"/>
        <dbReference type="ChEBI" id="CHEBI:15378"/>
        <dbReference type="ChEBI" id="CHEBI:15980"/>
        <dbReference type="ChEBI" id="CHEBI:57540"/>
        <dbReference type="ChEBI" id="CHEBI:57945"/>
    </reaction>
    <physiologicalReaction direction="right-to-left" evidence="10">
        <dbReference type="Rhea" id="RHEA:61294"/>
    </physiologicalReaction>
</comment>
<evidence type="ECO:0000256" key="5">
    <source>
        <dbReference type="ARBA" id="ARBA00022857"/>
    </source>
</evidence>
<dbReference type="PANTHER" id="PTHR43765:SF2">
    <property type="entry name" value="2-DEHYDROPANTOATE 2-REDUCTASE"/>
    <property type="match status" value="1"/>
</dbReference>
<feature type="domain" description="Ketopantoate reductase C-terminal" evidence="14">
    <location>
        <begin position="176"/>
        <end position="294"/>
    </location>
</feature>
<dbReference type="AlphaFoldDB" id="A0A1H6CN57"/>
<dbReference type="OrthoDB" id="201845at2157"/>
<evidence type="ECO:0000256" key="12">
    <source>
        <dbReference type="RuleBase" id="RU362068"/>
    </source>
</evidence>
<dbReference type="UniPathway" id="UPA00241"/>
<dbReference type="GeneID" id="39859270"/>
<dbReference type="Gene3D" id="3.40.50.720">
    <property type="entry name" value="NAD(P)-binding Rossmann-like Domain"/>
    <property type="match status" value="1"/>
</dbReference>
<evidence type="ECO:0000256" key="9">
    <source>
        <dbReference type="ARBA" id="ARBA00047506"/>
    </source>
</evidence>
<evidence type="ECO:0000313" key="18">
    <source>
        <dbReference type="Proteomes" id="UP000296733"/>
    </source>
</evidence>
<dbReference type="Pfam" id="PF08546">
    <property type="entry name" value="ApbA_C"/>
    <property type="match status" value="1"/>
</dbReference>
<dbReference type="SUPFAM" id="SSF48179">
    <property type="entry name" value="6-phosphogluconate dehydrogenase C-terminal domain-like"/>
    <property type="match status" value="1"/>
</dbReference>
<evidence type="ECO:0000256" key="3">
    <source>
        <dbReference type="ARBA" id="ARBA00013014"/>
    </source>
</evidence>
<evidence type="ECO:0000256" key="6">
    <source>
        <dbReference type="ARBA" id="ARBA00022993"/>
    </source>
</evidence>
<comment type="pathway">
    <text evidence="1 12">Cofactor biosynthesis; coenzyme A biosynthesis.</text>
</comment>
<dbReference type="EMBL" id="CP031311">
    <property type="protein sequence ID" value="QCC48717.1"/>
    <property type="molecule type" value="Genomic_DNA"/>
</dbReference>
<dbReference type="InterPro" id="IPR013332">
    <property type="entry name" value="KPR_N"/>
</dbReference>
<dbReference type="GO" id="GO:0015937">
    <property type="term" value="P:coenzyme A biosynthetic process"/>
    <property type="evidence" value="ECO:0007669"/>
    <property type="project" value="UniProtKB-UniPathway"/>
</dbReference>
<dbReference type="Pfam" id="PF02558">
    <property type="entry name" value="ApbA"/>
    <property type="match status" value="1"/>
</dbReference>
<evidence type="ECO:0000256" key="1">
    <source>
        <dbReference type="ARBA" id="ARBA00004724"/>
    </source>
</evidence>
<keyword evidence="6 12" id="KW-0173">Coenzyme A biosynthesis</keyword>
<dbReference type="InterPro" id="IPR013328">
    <property type="entry name" value="6PGD_dom2"/>
</dbReference>
<reference evidence="15 18" key="2">
    <citation type="journal article" date="2019" name="Nat. Commun.">
        <title>A new type of DNA phosphorothioation-based antiviral system in archaea.</title>
        <authorList>
            <person name="Xiong L."/>
            <person name="Liu S."/>
            <person name="Chen S."/>
            <person name="Xiao Y."/>
            <person name="Zhu B."/>
            <person name="Gao Y."/>
            <person name="Zhang Y."/>
            <person name="Chen B."/>
            <person name="Luo J."/>
            <person name="Deng Z."/>
            <person name="Chen X."/>
            <person name="Wang L."/>
            <person name="Chen S."/>
        </authorList>
    </citation>
    <scope>NUCLEOTIDE SEQUENCE [LARGE SCALE GENOMIC DNA]</scope>
    <source>
        <strain evidence="15 18">CGMCC 1.10331</strain>
    </source>
</reference>
<evidence type="ECO:0000256" key="2">
    <source>
        <dbReference type="ARBA" id="ARBA00007870"/>
    </source>
</evidence>
<proteinExistence type="inferred from homology"/>
<dbReference type="Gene3D" id="1.10.1040.10">
    <property type="entry name" value="N-(1-d-carboxylethyl)-l-norvaline Dehydrogenase, domain 2"/>
    <property type="match status" value="1"/>
</dbReference>
<dbReference type="Proteomes" id="UP000296733">
    <property type="component" value="Chromosome"/>
</dbReference>
<evidence type="ECO:0000256" key="10">
    <source>
        <dbReference type="ARBA" id="ARBA00048196"/>
    </source>
</evidence>
<dbReference type="Proteomes" id="UP000236740">
    <property type="component" value="Unassembled WGS sequence"/>
</dbReference>
<evidence type="ECO:0000256" key="11">
    <source>
        <dbReference type="ARBA" id="ARBA00056765"/>
    </source>
</evidence>
<dbReference type="InterPro" id="IPR036291">
    <property type="entry name" value="NAD(P)-bd_dom_sf"/>
</dbReference>
<protein>
    <recommendedName>
        <fullName evidence="4 12">2-dehydropantoate 2-reductase</fullName>
        <ecNumber evidence="3 12">1.1.1.169</ecNumber>
    </recommendedName>
    <alternativeName>
        <fullName evidence="8 12">Ketopantoate reductase</fullName>
    </alternativeName>
</protein>
<gene>
    <name evidence="15" type="ORF">DV707_14205</name>
    <name evidence="16" type="ORF">SAMN04488133_3581</name>
</gene>
<comment type="function">
    <text evidence="12">Catalyzes the NADPH-dependent reduction of ketopantoate into pantoic acid.</text>
</comment>
<name>A0A1H6CN57_9EURY</name>
<feature type="domain" description="Ketopantoate reductase N-terminal" evidence="13">
    <location>
        <begin position="3"/>
        <end position="146"/>
    </location>
</feature>
<reference evidence="16 17" key="1">
    <citation type="submission" date="2016-10" db="EMBL/GenBank/DDBJ databases">
        <authorList>
            <person name="de Groot N.N."/>
        </authorList>
    </citation>
    <scope>NUCLEOTIDE SEQUENCE [LARGE SCALE GENOMIC DNA]</scope>
    <source>
        <strain evidence="16 17">CGMCC 1.10331</strain>
    </source>
</reference>
<accession>A0A1H6CN57</accession>
<dbReference type="GO" id="GO:0005737">
    <property type="term" value="C:cytoplasm"/>
    <property type="evidence" value="ECO:0007669"/>
    <property type="project" value="TreeGrafter"/>
</dbReference>